<reference evidence="1 2" key="1">
    <citation type="submission" date="2020-03" db="EMBL/GenBank/DDBJ databases">
        <title>Draft genome of Streptomyces sp. ventii, isolated from the Axial Seamount in the Pacific Ocean, and resequencing of the two type strains Streptomyces lonarensis strain NCL 716 and Streptomyces bohaiensis strain 11A07.</title>
        <authorList>
            <person name="Loughran R.M."/>
            <person name="Pfannmuller K.M."/>
            <person name="Wasson B.J."/>
            <person name="Deadmond M.C."/>
            <person name="Paddock B.E."/>
            <person name="Koyack M.J."/>
            <person name="Gallegos D.A."/>
            <person name="Mitchell E.A."/>
            <person name="Ushijima B."/>
            <person name="Saw J.H."/>
            <person name="Mcphail K.L."/>
            <person name="Videau P."/>
        </authorList>
    </citation>
    <scope>NUCLEOTIDE SEQUENCE [LARGE SCALE GENOMIC DNA]</scope>
    <source>
        <strain evidence="1 2">11A07</strain>
    </source>
</reference>
<name>A0ABX1C9H6_9ACTN</name>
<accession>A0ABX1C9H6</accession>
<proteinExistence type="predicted"/>
<dbReference type="EMBL" id="JAAVJC010000043">
    <property type="protein sequence ID" value="NJQ14906.1"/>
    <property type="molecule type" value="Genomic_DNA"/>
</dbReference>
<keyword evidence="2" id="KW-1185">Reference proteome</keyword>
<dbReference type="Gene3D" id="1.10.1200.10">
    <property type="entry name" value="ACP-like"/>
    <property type="match status" value="1"/>
</dbReference>
<organism evidence="1 2">
    <name type="scientific">Streptomyces bohaiensis</name>
    <dbReference type="NCBI Taxonomy" id="1431344"/>
    <lineage>
        <taxon>Bacteria</taxon>
        <taxon>Bacillati</taxon>
        <taxon>Actinomycetota</taxon>
        <taxon>Actinomycetes</taxon>
        <taxon>Kitasatosporales</taxon>
        <taxon>Streptomycetaceae</taxon>
        <taxon>Streptomyces</taxon>
    </lineage>
</organism>
<dbReference type="RefSeq" id="WP_168087688.1">
    <property type="nucleotide sequence ID" value="NZ_BHZH01000009.1"/>
</dbReference>
<evidence type="ECO:0000313" key="2">
    <source>
        <dbReference type="Proteomes" id="UP000727056"/>
    </source>
</evidence>
<dbReference type="InterPro" id="IPR036736">
    <property type="entry name" value="ACP-like_sf"/>
</dbReference>
<comment type="caution">
    <text evidence="1">The sequence shown here is derived from an EMBL/GenBank/DDBJ whole genome shotgun (WGS) entry which is preliminary data.</text>
</comment>
<sequence>MAPGDHVFALGGRFPSAMRVATRVRGRLGVQPKLGDAFRAPELSASAALLGARRTSDPT</sequence>
<evidence type="ECO:0000313" key="1">
    <source>
        <dbReference type="EMBL" id="NJQ14906.1"/>
    </source>
</evidence>
<dbReference type="Proteomes" id="UP000727056">
    <property type="component" value="Unassembled WGS sequence"/>
</dbReference>
<protein>
    <submittedName>
        <fullName evidence="1">Uncharacterized protein</fullName>
    </submittedName>
</protein>
<gene>
    <name evidence="1" type="ORF">HCN52_08105</name>
</gene>